<reference evidence="1" key="1">
    <citation type="journal article" date="2010" name="Science">
        <title>Plasticity of animal genome architecture unmasked by rapid evolution of a pelagic tunicate.</title>
        <authorList>
            <person name="Denoeud F."/>
            <person name="Henriet S."/>
            <person name="Mungpakdee S."/>
            <person name="Aury J.M."/>
            <person name="Da Silva C."/>
            <person name="Brinkmann H."/>
            <person name="Mikhaleva J."/>
            <person name="Olsen L.C."/>
            <person name="Jubin C."/>
            <person name="Canestro C."/>
            <person name="Bouquet J.M."/>
            <person name="Danks G."/>
            <person name="Poulain J."/>
            <person name="Campsteijn C."/>
            <person name="Adamski M."/>
            <person name="Cross I."/>
            <person name="Yadetie F."/>
            <person name="Muffato M."/>
            <person name="Louis A."/>
            <person name="Butcher S."/>
            <person name="Tsagkogeorga G."/>
            <person name="Konrad A."/>
            <person name="Singh S."/>
            <person name="Jensen M.F."/>
            <person name="Cong E.H."/>
            <person name="Eikeseth-Otteraa H."/>
            <person name="Noel B."/>
            <person name="Anthouard V."/>
            <person name="Porcel B.M."/>
            <person name="Kachouri-Lafond R."/>
            <person name="Nishino A."/>
            <person name="Ugolini M."/>
            <person name="Chourrout P."/>
            <person name="Nishida H."/>
            <person name="Aasland R."/>
            <person name="Huzurbazar S."/>
            <person name="Westhof E."/>
            <person name="Delsuc F."/>
            <person name="Lehrach H."/>
            <person name="Reinhardt R."/>
            <person name="Weissenbach J."/>
            <person name="Roy S.W."/>
            <person name="Artiguenave F."/>
            <person name="Postlethwait J.H."/>
            <person name="Manak J.R."/>
            <person name="Thompson E.M."/>
            <person name="Jaillon O."/>
            <person name="Du Pasquier L."/>
            <person name="Boudinot P."/>
            <person name="Liberles D.A."/>
            <person name="Volff J.N."/>
            <person name="Philippe H."/>
            <person name="Lenhard B."/>
            <person name="Roest Crollius H."/>
            <person name="Wincker P."/>
            <person name="Chourrout D."/>
        </authorList>
    </citation>
    <scope>NUCLEOTIDE SEQUENCE [LARGE SCALE GENOMIC DNA]</scope>
</reference>
<protein>
    <submittedName>
        <fullName evidence="1">Uncharacterized protein</fullName>
    </submittedName>
</protein>
<keyword evidence="2" id="KW-1185">Reference proteome</keyword>
<organism evidence="1">
    <name type="scientific">Oikopleura dioica</name>
    <name type="common">Tunicate</name>
    <dbReference type="NCBI Taxonomy" id="34765"/>
    <lineage>
        <taxon>Eukaryota</taxon>
        <taxon>Metazoa</taxon>
        <taxon>Chordata</taxon>
        <taxon>Tunicata</taxon>
        <taxon>Appendicularia</taxon>
        <taxon>Copelata</taxon>
        <taxon>Oikopleuridae</taxon>
        <taxon>Oikopleura</taxon>
    </lineage>
</organism>
<evidence type="ECO:0000313" key="2">
    <source>
        <dbReference type="Proteomes" id="UP000001307"/>
    </source>
</evidence>
<evidence type="ECO:0000313" key="1">
    <source>
        <dbReference type="EMBL" id="CBY11208.1"/>
    </source>
</evidence>
<gene>
    <name evidence="1" type="ORF">GSOID_T00015395001</name>
</gene>
<name>E4XMK1_OIKDI</name>
<dbReference type="EMBL" id="FN653078">
    <property type="protein sequence ID" value="CBY11208.1"/>
    <property type="molecule type" value="Genomic_DNA"/>
</dbReference>
<proteinExistence type="predicted"/>
<dbReference type="Proteomes" id="UP000001307">
    <property type="component" value="Unassembled WGS sequence"/>
</dbReference>
<dbReference type="AlphaFoldDB" id="E4XMK1"/>
<accession>E4XMK1</accession>
<dbReference type="InParanoid" id="E4XMK1"/>
<sequence>MMTSYGEFFILVFCSILISSCSTFSGKGRFRRGAHEQEQPQFSDSRFWRAGRGSQLLAEILILSVYSLSKNFKAHVLITQRLTRNKTATDFRFWFLTFESYQKDFFEKIVLGKFLGVFLPQNANFTAF</sequence>